<feature type="transmembrane region" description="Helical" evidence="1">
    <location>
        <begin position="59"/>
        <end position="76"/>
    </location>
</feature>
<evidence type="ECO:0000313" key="2">
    <source>
        <dbReference type="EMBL" id="GAD05690.1"/>
    </source>
</evidence>
<dbReference type="Proteomes" id="UP000018031">
    <property type="component" value="Unassembled WGS sequence"/>
</dbReference>
<proteinExistence type="predicted"/>
<accession>T1DSF3</accession>
<evidence type="ECO:0000256" key="1">
    <source>
        <dbReference type="SAM" id="Phobius"/>
    </source>
</evidence>
<keyword evidence="1" id="KW-0812">Transmembrane</keyword>
<dbReference type="EMBL" id="BAOU01000037">
    <property type="protein sequence ID" value="GAD05690.1"/>
    <property type="molecule type" value="Genomic_DNA"/>
</dbReference>
<organism evidence="2 3">
    <name type="scientific">Porphyromonas crevioricanis JCM 15906</name>
    <dbReference type="NCBI Taxonomy" id="1305617"/>
    <lineage>
        <taxon>Bacteria</taxon>
        <taxon>Pseudomonadati</taxon>
        <taxon>Bacteroidota</taxon>
        <taxon>Bacteroidia</taxon>
        <taxon>Bacteroidales</taxon>
        <taxon>Porphyromonadaceae</taxon>
        <taxon>Porphyromonas</taxon>
    </lineage>
</organism>
<name>T1DSF3_9PORP</name>
<reference evidence="3" key="1">
    <citation type="journal article" date="2013" name="Genome">
        <title>Draft Genome Sequences of Porphyromonas crevioricanis JCM 15906T and Porphyromonas cansulci JCM 13913T Isolated from a Canine Oral Cavity.</title>
        <authorList>
            <person name="Sakamoto M."/>
            <person name="Tanaka N."/>
            <person name="Shiwa Y."/>
            <person name="Yoshikawa H."/>
            <person name="Ohkuma M."/>
        </authorList>
    </citation>
    <scope>NUCLEOTIDE SEQUENCE [LARGE SCALE GENOMIC DNA]</scope>
    <source>
        <strain evidence="3">JCM 15906</strain>
    </source>
</reference>
<keyword evidence="1" id="KW-1133">Transmembrane helix</keyword>
<gene>
    <name evidence="2" type="ORF">PORCRE_1396</name>
</gene>
<protein>
    <submittedName>
        <fullName evidence="2">Uncharacterized protein</fullName>
    </submittedName>
</protein>
<sequence>MLLRSSVQYSLSEKTPNLPLSFSAHSSLFRVSWFLLYFSLLMGKVEIFKVPMCHKSNEVNCFFVDLLGFFYLFFYLV</sequence>
<evidence type="ECO:0000313" key="3">
    <source>
        <dbReference type="Proteomes" id="UP000018031"/>
    </source>
</evidence>
<keyword evidence="1" id="KW-0472">Membrane</keyword>
<reference evidence="2 3" key="2">
    <citation type="journal article" date="2013" name="Genome Announc.">
        <title>Draft Genome Sequences of Porphyromonas crevioricanis JCM 15906T and Porphyromonas cansulci JCM 13913T Isolated from a Canine Oral Cavity.</title>
        <authorList>
            <person name="Sakamoto M."/>
            <person name="Tanaka N."/>
            <person name="Shiwa Y."/>
            <person name="Yoshikawa H."/>
            <person name="Ohkuma M."/>
        </authorList>
    </citation>
    <scope>NUCLEOTIDE SEQUENCE [LARGE SCALE GENOMIC DNA]</scope>
    <source>
        <strain evidence="2 3">JCM 15906</strain>
    </source>
</reference>
<dbReference type="AlphaFoldDB" id="T1DSF3"/>
<comment type="caution">
    <text evidence="2">The sequence shown here is derived from an EMBL/GenBank/DDBJ whole genome shotgun (WGS) entry which is preliminary data.</text>
</comment>